<dbReference type="SUPFAM" id="SSF54654">
    <property type="entry name" value="CI-2 family of serine protease inhibitors"/>
    <property type="match status" value="1"/>
</dbReference>
<dbReference type="Proteomes" id="UP000324897">
    <property type="component" value="Unassembled WGS sequence"/>
</dbReference>
<name>A0A5J9VLN2_9POAL</name>
<dbReference type="Pfam" id="PF00280">
    <property type="entry name" value="potato_inhibit"/>
    <property type="match status" value="1"/>
</dbReference>
<dbReference type="InterPro" id="IPR000864">
    <property type="entry name" value="Prot_inh_pot1"/>
</dbReference>
<organism evidence="4 5">
    <name type="scientific">Eragrostis curvula</name>
    <name type="common">weeping love grass</name>
    <dbReference type="NCBI Taxonomy" id="38414"/>
    <lineage>
        <taxon>Eukaryota</taxon>
        <taxon>Viridiplantae</taxon>
        <taxon>Streptophyta</taxon>
        <taxon>Embryophyta</taxon>
        <taxon>Tracheophyta</taxon>
        <taxon>Spermatophyta</taxon>
        <taxon>Magnoliopsida</taxon>
        <taxon>Liliopsida</taxon>
        <taxon>Poales</taxon>
        <taxon>Poaceae</taxon>
        <taxon>PACMAD clade</taxon>
        <taxon>Chloridoideae</taxon>
        <taxon>Eragrostideae</taxon>
        <taxon>Eragrostidinae</taxon>
        <taxon>Eragrostis</taxon>
    </lineage>
</organism>
<evidence type="ECO:0000313" key="4">
    <source>
        <dbReference type="EMBL" id="TVU36501.1"/>
    </source>
</evidence>
<dbReference type="InterPro" id="IPR036354">
    <property type="entry name" value="Prot_inh_pot1_sf"/>
</dbReference>
<evidence type="ECO:0000256" key="1">
    <source>
        <dbReference type="ARBA" id="ARBA00008210"/>
    </source>
</evidence>
<feature type="non-terminal residue" evidence="4">
    <location>
        <position position="1"/>
    </location>
</feature>
<dbReference type="GO" id="GO:0009611">
    <property type="term" value="P:response to wounding"/>
    <property type="evidence" value="ECO:0007669"/>
    <property type="project" value="InterPro"/>
</dbReference>
<dbReference type="OrthoDB" id="10013825at2759"/>
<gene>
    <name evidence="4" type="ORF">EJB05_18437</name>
</gene>
<feature type="non-terminal residue" evidence="4">
    <location>
        <position position="113"/>
    </location>
</feature>
<evidence type="ECO:0000256" key="2">
    <source>
        <dbReference type="ARBA" id="ARBA00022690"/>
    </source>
</evidence>
<comment type="similarity">
    <text evidence="1">Belongs to the protease inhibitor I13 (potato type I serine protease inhibitor) family.</text>
</comment>
<dbReference type="Gramene" id="TVU36501">
    <property type="protein sequence ID" value="TVU36501"/>
    <property type="gene ID" value="EJB05_18437"/>
</dbReference>
<reference evidence="4 5" key="1">
    <citation type="journal article" date="2019" name="Sci. Rep.">
        <title>A high-quality genome of Eragrostis curvula grass provides insights into Poaceae evolution and supports new strategies to enhance forage quality.</title>
        <authorList>
            <person name="Carballo J."/>
            <person name="Santos B.A.C.M."/>
            <person name="Zappacosta D."/>
            <person name="Garbus I."/>
            <person name="Selva J.P."/>
            <person name="Gallo C.A."/>
            <person name="Diaz A."/>
            <person name="Albertini E."/>
            <person name="Caccamo M."/>
            <person name="Echenique V."/>
        </authorList>
    </citation>
    <scope>NUCLEOTIDE SEQUENCE [LARGE SCALE GENOMIC DNA]</scope>
    <source>
        <strain evidence="5">cv. Victoria</strain>
        <tissue evidence="4">Leaf</tissue>
    </source>
</reference>
<keyword evidence="2" id="KW-0646">Protease inhibitor</keyword>
<dbReference type="GO" id="GO:0004867">
    <property type="term" value="F:serine-type endopeptidase inhibitor activity"/>
    <property type="evidence" value="ECO:0007669"/>
    <property type="project" value="UniProtKB-KW"/>
</dbReference>
<evidence type="ECO:0000256" key="3">
    <source>
        <dbReference type="ARBA" id="ARBA00022900"/>
    </source>
</evidence>
<accession>A0A5J9VLN2</accession>
<keyword evidence="3" id="KW-0722">Serine protease inhibitor</keyword>
<dbReference type="AlphaFoldDB" id="A0A5J9VLN2"/>
<evidence type="ECO:0000313" key="5">
    <source>
        <dbReference type="Proteomes" id="UP000324897"/>
    </source>
</evidence>
<proteinExistence type="inferred from homology"/>
<keyword evidence="5" id="KW-1185">Reference proteome</keyword>
<protein>
    <submittedName>
        <fullName evidence="4">Uncharacterized protein</fullName>
    </submittedName>
</protein>
<dbReference type="EMBL" id="RWGY01000009">
    <property type="protein sequence ID" value="TVU36501.1"/>
    <property type="molecule type" value="Genomic_DNA"/>
</dbReference>
<comment type="caution">
    <text evidence="4">The sequence shown here is derived from an EMBL/GenBank/DDBJ whole genome shotgun (WGS) entry which is preliminary data.</text>
</comment>
<dbReference type="Gene3D" id="3.30.10.10">
    <property type="entry name" value="Trypsin Inhibitor V, subunit A"/>
    <property type="match status" value="1"/>
</dbReference>
<sequence length="113" mass="13251">MAVVWHRTATGGLRLGFEAQVSHLQYTRSQFRVQPEQPKPRRWCPADLMYRGPPLPNVVGLAAPDAVRRIRERCPELHCEVIRPNQLRTMCYRTRRVRLMVDRYNKVEEAPSI</sequence>